<dbReference type="OrthoDB" id="378564at2759"/>
<dbReference type="Proteomes" id="UP000002316">
    <property type="component" value="Chromosome 10"/>
</dbReference>
<dbReference type="PANTHER" id="PTHR21347:SF0">
    <property type="entry name" value="LIPID SCRAMBLASE CLPTM1L"/>
    <property type="match status" value="1"/>
</dbReference>
<evidence type="ECO:0000256" key="1">
    <source>
        <dbReference type="ARBA" id="ARBA00004141"/>
    </source>
</evidence>
<comment type="similarity">
    <text evidence="2">Belongs to the CLPTM1 family.</text>
</comment>
<dbReference type="KEGG" id="tbg:TbgDal_X3060"/>
<comment type="subcellular location">
    <subcellularLocation>
        <location evidence="1">Membrane</location>
        <topology evidence="1">Multi-pass membrane protein</topology>
    </subcellularLocation>
</comment>
<evidence type="ECO:0000313" key="8">
    <source>
        <dbReference type="EMBL" id="CBH15221.1"/>
    </source>
</evidence>
<protein>
    <recommendedName>
        <fullName evidence="10">Cleft lip and palate transmembrane protein 1-like protein</fullName>
    </recommendedName>
</protein>
<feature type="transmembrane region" description="Helical" evidence="7">
    <location>
        <begin position="426"/>
        <end position="446"/>
    </location>
</feature>
<organism evidence="8 9">
    <name type="scientific">Trypanosoma brucei gambiense (strain MHOM/CI/86/DAL972)</name>
    <dbReference type="NCBI Taxonomy" id="679716"/>
    <lineage>
        <taxon>Eukaryota</taxon>
        <taxon>Discoba</taxon>
        <taxon>Euglenozoa</taxon>
        <taxon>Kinetoplastea</taxon>
        <taxon>Metakinetoplastina</taxon>
        <taxon>Trypanosomatida</taxon>
        <taxon>Trypanosomatidae</taxon>
        <taxon>Trypanosoma</taxon>
    </lineage>
</organism>
<dbReference type="EMBL" id="FN554973">
    <property type="protein sequence ID" value="CBH15221.1"/>
    <property type="molecule type" value="Genomic_DNA"/>
</dbReference>
<keyword evidence="4 7" id="KW-1133">Transmembrane helix</keyword>
<dbReference type="RefSeq" id="XP_011777486.1">
    <property type="nucleotide sequence ID" value="XM_011779184.1"/>
</dbReference>
<feature type="region of interest" description="Disordered" evidence="6">
    <location>
        <begin position="518"/>
        <end position="550"/>
    </location>
</feature>
<feature type="transmembrane region" description="Helical" evidence="7">
    <location>
        <begin position="285"/>
        <end position="304"/>
    </location>
</feature>
<feature type="transmembrane region" description="Helical" evidence="7">
    <location>
        <begin position="23"/>
        <end position="46"/>
    </location>
</feature>
<evidence type="ECO:0000256" key="5">
    <source>
        <dbReference type="ARBA" id="ARBA00023136"/>
    </source>
</evidence>
<evidence type="ECO:0000256" key="4">
    <source>
        <dbReference type="ARBA" id="ARBA00022989"/>
    </source>
</evidence>
<dbReference type="PANTHER" id="PTHR21347">
    <property type="entry name" value="CLEFT LIP AND PALATE ASSOCIATED TRANSMEMBRANE PROTEIN-RELATED"/>
    <property type="match status" value="1"/>
</dbReference>
<dbReference type="AlphaFoldDB" id="D0A1S8"/>
<evidence type="ECO:0000313" key="9">
    <source>
        <dbReference type="Proteomes" id="UP000002316"/>
    </source>
</evidence>
<evidence type="ECO:0000256" key="7">
    <source>
        <dbReference type="SAM" id="Phobius"/>
    </source>
</evidence>
<feature type="transmembrane region" description="Helical" evidence="7">
    <location>
        <begin position="401"/>
        <end position="420"/>
    </location>
</feature>
<evidence type="ECO:0000256" key="6">
    <source>
        <dbReference type="SAM" id="MobiDB-lite"/>
    </source>
</evidence>
<dbReference type="InterPro" id="IPR008429">
    <property type="entry name" value="CLPTM1"/>
</dbReference>
<name>D0A1S8_TRYB9</name>
<keyword evidence="5 7" id="KW-0472">Membrane</keyword>
<evidence type="ECO:0008006" key="10">
    <source>
        <dbReference type="Google" id="ProtNLM"/>
    </source>
</evidence>
<dbReference type="VEuPathDB" id="TriTrypDB:Tbg972.10.3060"/>
<dbReference type="GO" id="GO:0016020">
    <property type="term" value="C:membrane"/>
    <property type="evidence" value="ECO:0007669"/>
    <property type="project" value="UniProtKB-SubCell"/>
</dbReference>
<dbReference type="GeneID" id="23865368"/>
<sequence length="550" mass="64276">MPQNMEVRDDARRPNEKPSWKVLLTRGLLVAFIALALKNLGMFGWVDRGSETVPDVPQHAYYSQKGDTYDVEIMSVEPGLFKRDSFRRIVVGGTEGISRNYTVNLQSCFKRNCSATLKVVMRLYDLVYTQEFPMVRFLPSRRAAELHNLFTENVPLSRDEEETEANTTWKAYFQPVLTLSPVVDLPSPIPPEIRHLYAREEASGKYLPLLYINNIWVLRSHLMELNKTTAEFPLNFTIRISPITSWKLGIQYNFDRSLKQNQDKGLMRSEDAEEIKRIFLETNPYFLALTLLVSILHMFFEYLAMSNDVMFWRRRKDFRGLSLRTIIMNCYSQTIIFLYLYDNDETSWAILLPSGIGVLIEYWKLAQTAHFVRGEGGRLRLQFGDGYDKRTRKHDDVAIRYLMYLLTPVLACYTVYSALFNTHRGWYSFFIGTQVRFIYIFGFAMMTPQIFINYKMKSVAQLPWRTFVYRALNTIIDDLFAFIVTMPLLHRLACLRDDIVFIILLYQRWIYPVDTSRKEDCEADDDDGEERCVEDKGKKNVGGPTREKGD</sequence>
<feature type="transmembrane region" description="Helical" evidence="7">
    <location>
        <begin position="467"/>
        <end position="489"/>
    </location>
</feature>
<evidence type="ECO:0000256" key="3">
    <source>
        <dbReference type="ARBA" id="ARBA00022692"/>
    </source>
</evidence>
<dbReference type="Pfam" id="PF05602">
    <property type="entry name" value="CLPTM1"/>
    <property type="match status" value="1"/>
</dbReference>
<accession>D0A1S8</accession>
<keyword evidence="3 7" id="KW-0812">Transmembrane</keyword>
<evidence type="ECO:0000256" key="2">
    <source>
        <dbReference type="ARBA" id="ARBA00009310"/>
    </source>
</evidence>
<feature type="transmembrane region" description="Helical" evidence="7">
    <location>
        <begin position="347"/>
        <end position="363"/>
    </location>
</feature>
<feature type="transmembrane region" description="Helical" evidence="7">
    <location>
        <begin position="325"/>
        <end position="341"/>
    </location>
</feature>
<dbReference type="GO" id="GO:0012505">
    <property type="term" value="C:endomembrane system"/>
    <property type="evidence" value="ECO:0007669"/>
    <property type="project" value="TreeGrafter"/>
</dbReference>
<proteinExistence type="inferred from homology"/>
<gene>
    <name evidence="8" type="ORF">TbgDal_X3060</name>
</gene>
<reference evidence="9" key="1">
    <citation type="journal article" date="2010" name="PLoS Negl. Trop. Dis.">
        <title>The genome sequence of Trypanosoma brucei gambiense, causative agent of chronic human african trypanosomiasis.</title>
        <authorList>
            <person name="Jackson A.P."/>
            <person name="Sanders M."/>
            <person name="Berry A."/>
            <person name="McQuillan J."/>
            <person name="Aslett M.A."/>
            <person name="Quail M.A."/>
            <person name="Chukualim B."/>
            <person name="Capewell P."/>
            <person name="MacLeod A."/>
            <person name="Melville S.E."/>
            <person name="Gibson W."/>
            <person name="Barry J.D."/>
            <person name="Berriman M."/>
            <person name="Hertz-Fowler C."/>
        </authorList>
    </citation>
    <scope>NUCLEOTIDE SEQUENCE [LARGE SCALE GENOMIC DNA]</scope>
    <source>
        <strain evidence="9">MHOM/CI/86/DAL972</strain>
    </source>
</reference>